<dbReference type="GO" id="GO:0016829">
    <property type="term" value="F:lyase activity"/>
    <property type="evidence" value="ECO:0007669"/>
    <property type="project" value="UniProtKB-KW"/>
</dbReference>
<reference evidence="1" key="1">
    <citation type="submission" date="2018-11" db="EMBL/GenBank/DDBJ databases">
        <authorList>
            <consortium name="Genoscope - CEA"/>
            <person name="William W."/>
        </authorList>
    </citation>
    <scope>NUCLEOTIDE SEQUENCE [LARGE SCALE GENOMIC DNA]</scope>
    <source>
        <strain evidence="1">T9AD</strain>
    </source>
</reference>
<gene>
    <name evidence="1" type="ORF">POT9AD_3776</name>
</gene>
<dbReference type="InterPro" id="IPR004155">
    <property type="entry name" value="PBS_lyase_HEAT"/>
</dbReference>
<dbReference type="SMART" id="SM00567">
    <property type="entry name" value="EZ_HEAT"/>
    <property type="match status" value="3"/>
</dbReference>
<dbReference type="SUPFAM" id="SSF48371">
    <property type="entry name" value="ARM repeat"/>
    <property type="match status" value="1"/>
</dbReference>
<name>A0A653B9A9_ECTOL</name>
<proteinExistence type="predicted"/>
<evidence type="ECO:0000313" key="1">
    <source>
        <dbReference type="EMBL" id="VDN64751.1"/>
    </source>
</evidence>
<dbReference type="InterPro" id="IPR011989">
    <property type="entry name" value="ARM-like"/>
</dbReference>
<dbReference type="AlphaFoldDB" id="A0A653B9A9"/>
<dbReference type="Pfam" id="PF03130">
    <property type="entry name" value="HEAT_PBS"/>
    <property type="match status" value="2"/>
</dbReference>
<accession>A0A653B9A9</accession>
<protein>
    <submittedName>
        <fullName evidence="1">PBS lyase</fullName>
    </submittedName>
</protein>
<dbReference type="OrthoDB" id="6534366at2"/>
<dbReference type="EMBL" id="LR130779">
    <property type="protein sequence ID" value="VDN64751.1"/>
    <property type="molecule type" value="Genomic_DNA"/>
</dbReference>
<organism evidence="1">
    <name type="scientific">Ectopseudomonas oleovorans</name>
    <name type="common">Pseudomonas oleovorans</name>
    <dbReference type="NCBI Taxonomy" id="301"/>
    <lineage>
        <taxon>Bacteria</taxon>
        <taxon>Pseudomonadati</taxon>
        <taxon>Pseudomonadota</taxon>
        <taxon>Gammaproteobacteria</taxon>
        <taxon>Pseudomonadales</taxon>
        <taxon>Pseudomonadaceae</taxon>
        <taxon>Ectopseudomonas</taxon>
    </lineage>
</organism>
<dbReference type="InterPro" id="IPR016024">
    <property type="entry name" value="ARM-type_fold"/>
</dbReference>
<dbReference type="Gene3D" id="1.25.10.10">
    <property type="entry name" value="Leucine-rich Repeat Variant"/>
    <property type="match status" value="2"/>
</dbReference>
<sequence length="447" mass="50114">MKYLNDWLERLKSRAPAADYGENWRLQEAQSALRQGHAEGDWARLSGHRNGLVREAAVRELGEQPSPEALTALLERLNDWVPQIRTLAKAALQRYLTSGHAAELLYALPQLMALAGRQRDDHAPTLAAARLALQADSVRSQVEAAFASSQGQAARFLFALLLEVSDTPARLLERALAHREMTVRQQAVLACQALPDEQAVALLQEALHTPGASVRVKAMHALLQRLDDPRELLRRALLDASPAMRSLALWAAPRWQLDARQVLSGRLQQALPESKREWLMVLGLAADLDTRLADDWLQAALRAPQSSVRLAAVSALGDTQLNEQLAALDDPADKVFAMAVRRLSQQPWSAMAEALDARLDRQQLSPARHSALMHLRPRWQQLAYLLRRLDSREADQHWLEQIAQWCQRQGLMVDPSTGRDERMQLLERLQTLERHGQLPPGCYARLA</sequence>
<keyword evidence="1" id="KW-0456">Lyase</keyword>